<gene>
    <name evidence="5" type="ORF">FZC76_04630</name>
</gene>
<evidence type="ECO:0000256" key="3">
    <source>
        <dbReference type="ARBA" id="ARBA00023163"/>
    </source>
</evidence>
<keyword evidence="1" id="KW-0805">Transcription regulation</keyword>
<dbReference type="PANTHER" id="PTHR33204:SF29">
    <property type="entry name" value="TRANSCRIPTIONAL REGULATOR"/>
    <property type="match status" value="1"/>
</dbReference>
<comment type="caution">
    <text evidence="5">The sequence shown here is derived from an EMBL/GenBank/DDBJ whole genome shotgun (WGS) entry which is preliminary data.</text>
</comment>
<dbReference type="SUPFAM" id="SSF46785">
    <property type="entry name" value="Winged helix' DNA-binding domain"/>
    <property type="match status" value="1"/>
</dbReference>
<accession>A0A5D4T621</accession>
<dbReference type="InterPro" id="IPR036388">
    <property type="entry name" value="WH-like_DNA-bd_sf"/>
</dbReference>
<dbReference type="Proteomes" id="UP000322524">
    <property type="component" value="Unassembled WGS sequence"/>
</dbReference>
<dbReference type="Pfam" id="PF01638">
    <property type="entry name" value="HxlR"/>
    <property type="match status" value="1"/>
</dbReference>
<dbReference type="EMBL" id="VTEV01000002">
    <property type="protein sequence ID" value="TYS69524.1"/>
    <property type="molecule type" value="Genomic_DNA"/>
</dbReference>
<sequence>MEPTNFPVNRALNVIGGKWRPQVYCALENGPKRFSQLEREIPEINRKVLTDQLRELEQLGMVKRTEYPGKVLHVEYELTEEALTLQPTMKSLCKWGTGECGEKEM</sequence>
<dbReference type="PANTHER" id="PTHR33204">
    <property type="entry name" value="TRANSCRIPTIONAL REGULATOR, MARR FAMILY"/>
    <property type="match status" value="1"/>
</dbReference>
<dbReference type="GO" id="GO:0003677">
    <property type="term" value="F:DNA binding"/>
    <property type="evidence" value="ECO:0007669"/>
    <property type="project" value="UniProtKB-KW"/>
</dbReference>
<organism evidence="5 6">
    <name type="scientific">Sutcliffiella horikoshii</name>
    <dbReference type="NCBI Taxonomy" id="79883"/>
    <lineage>
        <taxon>Bacteria</taxon>
        <taxon>Bacillati</taxon>
        <taxon>Bacillota</taxon>
        <taxon>Bacilli</taxon>
        <taxon>Bacillales</taxon>
        <taxon>Bacillaceae</taxon>
        <taxon>Sutcliffiella</taxon>
    </lineage>
</organism>
<dbReference type="RefSeq" id="WP_148987103.1">
    <property type="nucleotide sequence ID" value="NZ_VTEV01000002.1"/>
</dbReference>
<evidence type="ECO:0000256" key="2">
    <source>
        <dbReference type="ARBA" id="ARBA00023125"/>
    </source>
</evidence>
<dbReference type="AlphaFoldDB" id="A0A5D4T621"/>
<keyword evidence="3" id="KW-0804">Transcription</keyword>
<evidence type="ECO:0000256" key="1">
    <source>
        <dbReference type="ARBA" id="ARBA00023015"/>
    </source>
</evidence>
<keyword evidence="2" id="KW-0238">DNA-binding</keyword>
<protein>
    <submittedName>
        <fullName evidence="5">Helix-turn-helix transcriptional regulator</fullName>
    </submittedName>
</protein>
<dbReference type="InterPro" id="IPR036390">
    <property type="entry name" value="WH_DNA-bd_sf"/>
</dbReference>
<evidence type="ECO:0000313" key="5">
    <source>
        <dbReference type="EMBL" id="TYS69524.1"/>
    </source>
</evidence>
<dbReference type="Gene3D" id="1.10.10.10">
    <property type="entry name" value="Winged helix-like DNA-binding domain superfamily/Winged helix DNA-binding domain"/>
    <property type="match status" value="1"/>
</dbReference>
<name>A0A5D4T621_9BACI</name>
<dbReference type="OrthoDB" id="9791143at2"/>
<evidence type="ECO:0000259" key="4">
    <source>
        <dbReference type="PROSITE" id="PS51118"/>
    </source>
</evidence>
<proteinExistence type="predicted"/>
<reference evidence="5 6" key="1">
    <citation type="submission" date="2019-08" db="EMBL/GenBank/DDBJ databases">
        <title>Bacillus genomes from the desert of Cuatro Cienegas, Coahuila.</title>
        <authorList>
            <person name="Olmedo-Alvarez G."/>
        </authorList>
    </citation>
    <scope>NUCLEOTIDE SEQUENCE [LARGE SCALE GENOMIC DNA]</scope>
    <source>
        <strain evidence="5 6">CH28_1T</strain>
    </source>
</reference>
<evidence type="ECO:0000313" key="6">
    <source>
        <dbReference type="Proteomes" id="UP000322524"/>
    </source>
</evidence>
<dbReference type="STRING" id="79883.GCA_001636495_00709"/>
<dbReference type="InterPro" id="IPR002577">
    <property type="entry name" value="HTH_HxlR"/>
</dbReference>
<feature type="domain" description="HTH hxlR-type" evidence="4">
    <location>
        <begin position="6"/>
        <end position="104"/>
    </location>
</feature>
<dbReference type="PROSITE" id="PS51118">
    <property type="entry name" value="HTH_HXLR"/>
    <property type="match status" value="1"/>
</dbReference>